<dbReference type="Proteomes" id="UP000830198">
    <property type="component" value="Chromosome"/>
</dbReference>
<dbReference type="RefSeq" id="WP_247811982.1">
    <property type="nucleotide sequence ID" value="NZ_CP095855.1"/>
</dbReference>
<dbReference type="EMBL" id="CP095855">
    <property type="protein sequence ID" value="UPK69707.1"/>
    <property type="molecule type" value="Genomic_DNA"/>
</dbReference>
<name>A0ABY4I1J7_CHIFI</name>
<accession>A0ABY4I1J7</accession>
<organism evidence="1 2">
    <name type="scientific">Chitinophaga filiformis</name>
    <name type="common">Myxococcus filiformis</name>
    <name type="synonym">Flexibacter filiformis</name>
    <dbReference type="NCBI Taxonomy" id="104663"/>
    <lineage>
        <taxon>Bacteria</taxon>
        <taxon>Pseudomonadati</taxon>
        <taxon>Bacteroidota</taxon>
        <taxon>Chitinophagia</taxon>
        <taxon>Chitinophagales</taxon>
        <taxon>Chitinophagaceae</taxon>
        <taxon>Chitinophaga</taxon>
    </lineage>
</organism>
<sequence>MKILKHLSIFPSAASIMRRPQVEQPPVADGKPADKLPDIRMVITDYYRGAINDVIYMIIRDVDHVIVSIVSAEGKEVEKGPAMNSSGVWTYRTAVANPAFPGGRVVVTAGNMQGYQTEVGVAVF</sequence>
<reference evidence="1 2" key="1">
    <citation type="submission" date="2022-04" db="EMBL/GenBank/DDBJ databases">
        <title>The arsenic-methylating capacity of Chitinophaga filiformis YT5 during chitin decomposition.</title>
        <authorList>
            <person name="Chen G."/>
            <person name="Liang Y."/>
        </authorList>
    </citation>
    <scope>NUCLEOTIDE SEQUENCE [LARGE SCALE GENOMIC DNA]</scope>
    <source>
        <strain evidence="1 2">YT5</strain>
    </source>
</reference>
<protein>
    <submittedName>
        <fullName evidence="1">Uncharacterized protein</fullName>
    </submittedName>
</protein>
<evidence type="ECO:0000313" key="2">
    <source>
        <dbReference type="Proteomes" id="UP000830198"/>
    </source>
</evidence>
<evidence type="ECO:0000313" key="1">
    <source>
        <dbReference type="EMBL" id="UPK69707.1"/>
    </source>
</evidence>
<gene>
    <name evidence="1" type="ORF">MYF79_00200</name>
</gene>
<keyword evidence="2" id="KW-1185">Reference proteome</keyword>
<proteinExistence type="predicted"/>